<dbReference type="SUPFAM" id="SSF52540">
    <property type="entry name" value="P-loop containing nucleoside triphosphate hydrolases"/>
    <property type="match status" value="1"/>
</dbReference>
<accession>A0A3M6UU91</accession>
<gene>
    <name evidence="3" type="ORF">pdam_00017950</name>
</gene>
<dbReference type="PRINTS" id="PR00449">
    <property type="entry name" value="RASTRNSFRMNG"/>
</dbReference>
<protein>
    <submittedName>
        <fullName evidence="3">Uncharacterized protein</fullName>
    </submittedName>
</protein>
<dbReference type="SMART" id="SM00174">
    <property type="entry name" value="RHO"/>
    <property type="match status" value="1"/>
</dbReference>
<dbReference type="Gene3D" id="3.40.50.300">
    <property type="entry name" value="P-loop containing nucleotide triphosphate hydrolases"/>
    <property type="match status" value="1"/>
</dbReference>
<dbReference type="PANTHER" id="PTHR47977">
    <property type="entry name" value="RAS-RELATED PROTEIN RAB"/>
    <property type="match status" value="1"/>
</dbReference>
<dbReference type="SMART" id="SM00175">
    <property type="entry name" value="RAB"/>
    <property type="match status" value="1"/>
</dbReference>
<keyword evidence="4" id="KW-1185">Reference proteome</keyword>
<dbReference type="GO" id="GO:0005525">
    <property type="term" value="F:GTP binding"/>
    <property type="evidence" value="ECO:0007669"/>
    <property type="project" value="UniProtKB-KW"/>
</dbReference>
<dbReference type="AlphaFoldDB" id="A0A3M6UU91"/>
<dbReference type="InterPro" id="IPR050227">
    <property type="entry name" value="Rab"/>
</dbReference>
<name>A0A3M6UU91_POCDA</name>
<comment type="caution">
    <text evidence="3">The sequence shown here is derived from an EMBL/GenBank/DDBJ whole genome shotgun (WGS) entry which is preliminary data.</text>
</comment>
<dbReference type="Pfam" id="PF00071">
    <property type="entry name" value="Ras"/>
    <property type="match status" value="1"/>
</dbReference>
<evidence type="ECO:0000313" key="4">
    <source>
        <dbReference type="Proteomes" id="UP000275408"/>
    </source>
</evidence>
<organism evidence="3 4">
    <name type="scientific">Pocillopora damicornis</name>
    <name type="common">Cauliflower coral</name>
    <name type="synonym">Millepora damicornis</name>
    <dbReference type="NCBI Taxonomy" id="46731"/>
    <lineage>
        <taxon>Eukaryota</taxon>
        <taxon>Metazoa</taxon>
        <taxon>Cnidaria</taxon>
        <taxon>Anthozoa</taxon>
        <taxon>Hexacorallia</taxon>
        <taxon>Scleractinia</taxon>
        <taxon>Astrocoeniina</taxon>
        <taxon>Pocilloporidae</taxon>
        <taxon>Pocillopora</taxon>
    </lineage>
</organism>
<dbReference type="NCBIfam" id="TIGR00231">
    <property type="entry name" value="small_GTP"/>
    <property type="match status" value="1"/>
</dbReference>
<dbReference type="InterPro" id="IPR001806">
    <property type="entry name" value="Small_GTPase"/>
</dbReference>
<dbReference type="Proteomes" id="UP000275408">
    <property type="component" value="Unassembled WGS sequence"/>
</dbReference>
<dbReference type="InterPro" id="IPR005225">
    <property type="entry name" value="Small_GTP-bd"/>
</dbReference>
<sequence length="269" mass="31035">MYTRLHGRKIPEKERRKQDIDMMGKNKLKDIVFRCIEDKSFKRPHAEELIRMLRLQSSKIRQKELIANRYGLPTIQLLVLGSMSVGKSSLIARYFDGEFNDRILVTMGRDIRVTKICLHDRRFNLKVVDTAGLEKYISALVTSEFRKSQGIVIAYDVTDPRSLHDGVKTIYELIKDNAADDVSMILVGNKTEEPRLLSEKDGQRYAKNFKIPYIETSAKTGKNVKEMFEMIIKEIDESLDLSDIDSYVTSHEKVQLPRAKRKGSCCLWG</sequence>
<evidence type="ECO:0000256" key="2">
    <source>
        <dbReference type="ARBA" id="ARBA00023134"/>
    </source>
</evidence>
<reference evidence="3 4" key="1">
    <citation type="journal article" date="2018" name="Sci. Rep.">
        <title>Comparative analysis of the Pocillopora damicornis genome highlights role of immune system in coral evolution.</title>
        <authorList>
            <person name="Cunning R."/>
            <person name="Bay R.A."/>
            <person name="Gillette P."/>
            <person name="Baker A.C."/>
            <person name="Traylor-Knowles N."/>
        </authorList>
    </citation>
    <scope>NUCLEOTIDE SEQUENCE [LARGE SCALE GENOMIC DNA]</scope>
    <source>
        <strain evidence="3">RSMAS</strain>
        <tissue evidence="3">Whole animal</tissue>
    </source>
</reference>
<evidence type="ECO:0000313" key="3">
    <source>
        <dbReference type="EMBL" id="RMX57195.1"/>
    </source>
</evidence>
<dbReference type="FunFam" id="3.40.50.300:FF:001447">
    <property type="entry name" value="Ras-related protein Rab-1B"/>
    <property type="match status" value="1"/>
</dbReference>
<evidence type="ECO:0000256" key="1">
    <source>
        <dbReference type="ARBA" id="ARBA00022741"/>
    </source>
</evidence>
<keyword evidence="2" id="KW-0342">GTP-binding</keyword>
<dbReference type="CDD" id="cd00154">
    <property type="entry name" value="Rab"/>
    <property type="match status" value="1"/>
</dbReference>
<dbReference type="EMBL" id="RCHS01000710">
    <property type="protein sequence ID" value="RMX57195.1"/>
    <property type="molecule type" value="Genomic_DNA"/>
</dbReference>
<dbReference type="PROSITE" id="PS51419">
    <property type="entry name" value="RAB"/>
    <property type="match status" value="1"/>
</dbReference>
<dbReference type="GO" id="GO:0003924">
    <property type="term" value="F:GTPase activity"/>
    <property type="evidence" value="ECO:0007669"/>
    <property type="project" value="InterPro"/>
</dbReference>
<dbReference type="OrthoDB" id="63533at2759"/>
<dbReference type="InterPro" id="IPR027417">
    <property type="entry name" value="P-loop_NTPase"/>
</dbReference>
<keyword evidence="1" id="KW-0547">Nucleotide-binding</keyword>
<proteinExistence type="predicted"/>
<dbReference type="SMART" id="SM00173">
    <property type="entry name" value="RAS"/>
    <property type="match status" value="1"/>
</dbReference>
<dbReference type="PROSITE" id="PS51421">
    <property type="entry name" value="RAS"/>
    <property type="match status" value="1"/>
</dbReference>
<dbReference type="STRING" id="46731.A0A3M6UU91"/>